<feature type="domain" description="SGNH hydrolase-type esterase" evidence="2">
    <location>
        <begin position="597"/>
        <end position="749"/>
    </location>
</feature>
<feature type="compositionally biased region" description="Acidic residues" evidence="1">
    <location>
        <begin position="340"/>
        <end position="353"/>
    </location>
</feature>
<feature type="region of interest" description="Disordered" evidence="1">
    <location>
        <begin position="151"/>
        <end position="255"/>
    </location>
</feature>
<accession>Q09AA0</accession>
<evidence type="ECO:0000313" key="4">
    <source>
        <dbReference type="Proteomes" id="UP000032702"/>
    </source>
</evidence>
<gene>
    <name evidence="3" type="ORF">STIAU_6027</name>
</gene>
<name>Q09AA0_STIAD</name>
<dbReference type="GO" id="GO:0016788">
    <property type="term" value="F:hydrolase activity, acting on ester bonds"/>
    <property type="evidence" value="ECO:0007669"/>
    <property type="project" value="UniProtKB-ARBA"/>
</dbReference>
<evidence type="ECO:0000313" key="3">
    <source>
        <dbReference type="EMBL" id="EAU68642.1"/>
    </source>
</evidence>
<feature type="compositionally biased region" description="Low complexity" evidence="1">
    <location>
        <begin position="179"/>
        <end position="193"/>
    </location>
</feature>
<feature type="compositionally biased region" description="Low complexity" evidence="1">
    <location>
        <begin position="1024"/>
        <end position="1038"/>
    </location>
</feature>
<proteinExistence type="predicted"/>
<dbReference type="Gene3D" id="2.60.120.1360">
    <property type="match status" value="1"/>
</dbReference>
<dbReference type="Pfam" id="PF13472">
    <property type="entry name" value="Lipase_GDSL_2"/>
    <property type="match status" value="1"/>
</dbReference>
<feature type="region of interest" description="Disordered" evidence="1">
    <location>
        <begin position="1011"/>
        <end position="1038"/>
    </location>
</feature>
<protein>
    <recommendedName>
        <fullName evidence="2">SGNH hydrolase-type esterase domain-containing protein</fullName>
    </recommendedName>
</protein>
<dbReference type="PATRIC" id="fig|378806.16.peg.7996"/>
<evidence type="ECO:0000256" key="1">
    <source>
        <dbReference type="SAM" id="MobiDB-lite"/>
    </source>
</evidence>
<comment type="caution">
    <text evidence="3">The sequence shown here is derived from an EMBL/GenBank/DDBJ whole genome shotgun (WGS) entry which is preliminary data.</text>
</comment>
<dbReference type="InterPro" id="IPR036514">
    <property type="entry name" value="SGNH_hydro_sf"/>
</dbReference>
<sequence>MLGERRQHHIRPEDEDAAVPQELTGRHIALGRLQVRLLLEGFHLPAPSFQGLAELDVAIARLGPVGLDAQGDDVAPLGEPGRLGQRLAEGGRVGHMVVRGKDDEDALRVSGGHLDRGQGNGRCGVAGHRLHQEVLRGQPLHQLRGGLGVQGATDDEGVLQGGQPLEPGGGIGDEGELRGQGQELLGTRLTGQGPETGAGATGHDDGIEGHGPRTIAPRTQEKRGFACPPAPQSTRHPSRGRSFDPSPKSQSHGTELNFKATSTGWTIVLTGALALGLSLAPLPESLRPIARLRQDGPLAPRLATLVLPRILTGGPAAALPPQDVLTATPHAAPGTPDALPPEEDEPSEPEEADAPTAMAPPSDLEGLGAATRARALSLEGLRERVGSQHVDIELGCRRKGASGCEESGLAPFFKTLSELHEDRRRTPVRVVHLGDSLIASDHITDVIRERLQERHGSGGKGLLYIDRPTGAGRTVRAGTASEGWQITRIIDRNYPKERLGFTGVAFASSGTGSQSARFPAEGARTAELFFQTQPQGGTVMFSADGKPLQRLLTHFDAPQMAFARVALPEGTKTLSLHTTGKVELHGVSMESGQPGIVYDTIGLPGATAEVFLRAKREAFRAQLRHRKPSLVVLMVGGNEAFYLSRDRTKPADIRASAVELVKWVRESVPDSACLVMSPLDAAVRTMGGELVPRRGSQEVGGILRDVAREGGCAYWDALAAMGGEGSAIRWLPLKLLNEDLVHPRARGSDLMGHLFDFALQRAYAREHLPLLQVEDPSGLLDSDTSLRSTFAHLRAMEDKAEGEPLDIVQLGASDTAWPGFPGAVRGALAKHFGGKDSGITYEALEEPGATAFTLNRQEPGTHEAQLAARKPQLLVFRYGTLEASQSDLDPESLHQEYTAAISRLRAATGAECLLLGPPDRLQQDSQGRWIEAVSLGRVLSTLPRVAHDAGCAYWSSRAAMGGERSMLRWQREEPALAGPDGTGLTPLGAERLAGAFVKELLAGYEASKATSAEAGQARVQTKGASPAPAPTAHAAEGG</sequence>
<dbReference type="Gene3D" id="3.40.50.1110">
    <property type="entry name" value="SGNH hydrolase"/>
    <property type="match status" value="2"/>
</dbReference>
<feature type="compositionally biased region" description="Basic and acidic residues" evidence="1">
    <location>
        <begin position="202"/>
        <end position="211"/>
    </location>
</feature>
<dbReference type="AlphaFoldDB" id="Q09AA0"/>
<dbReference type="EMBL" id="AAMD01000014">
    <property type="protein sequence ID" value="EAU68642.1"/>
    <property type="molecule type" value="Genomic_DNA"/>
</dbReference>
<dbReference type="Proteomes" id="UP000032702">
    <property type="component" value="Unassembled WGS sequence"/>
</dbReference>
<evidence type="ECO:0000259" key="2">
    <source>
        <dbReference type="Pfam" id="PF13472"/>
    </source>
</evidence>
<feature type="region of interest" description="Disordered" evidence="1">
    <location>
        <begin position="318"/>
        <end position="366"/>
    </location>
</feature>
<organism evidence="3 4">
    <name type="scientific">Stigmatella aurantiaca (strain DW4/3-1)</name>
    <dbReference type="NCBI Taxonomy" id="378806"/>
    <lineage>
        <taxon>Bacteria</taxon>
        <taxon>Pseudomonadati</taxon>
        <taxon>Myxococcota</taxon>
        <taxon>Myxococcia</taxon>
        <taxon>Myxococcales</taxon>
        <taxon>Cystobacterineae</taxon>
        <taxon>Archangiaceae</taxon>
        <taxon>Stigmatella</taxon>
    </lineage>
</organism>
<dbReference type="InterPro" id="IPR013830">
    <property type="entry name" value="SGNH_hydro"/>
</dbReference>
<dbReference type="CDD" id="cd01825">
    <property type="entry name" value="SGNH_hydrolase_peri1"/>
    <property type="match status" value="1"/>
</dbReference>
<dbReference type="SUPFAM" id="SSF52266">
    <property type="entry name" value="SGNH hydrolase"/>
    <property type="match status" value="2"/>
</dbReference>
<reference evidence="3 4" key="1">
    <citation type="submission" date="2006-04" db="EMBL/GenBank/DDBJ databases">
        <authorList>
            <person name="Nierman W.C."/>
        </authorList>
    </citation>
    <scope>NUCLEOTIDE SEQUENCE [LARGE SCALE GENOMIC DNA]</scope>
    <source>
        <strain evidence="3 4">DW4/3-1</strain>
    </source>
</reference>